<comment type="similarity">
    <text evidence="1">Belongs to the eIF-2B alpha/beta/delta subunits family.</text>
</comment>
<dbReference type="PANTHER" id="PTHR43475:SF2">
    <property type="entry name" value="RIBOSE 1,5-BISPHOSPHATE ISOMERASE"/>
    <property type="match status" value="1"/>
</dbReference>
<dbReference type="GO" id="GO:0019509">
    <property type="term" value="P:L-methionine salvage from methylthioadenosine"/>
    <property type="evidence" value="ECO:0007669"/>
    <property type="project" value="TreeGrafter"/>
</dbReference>
<dbReference type="InterPro" id="IPR000649">
    <property type="entry name" value="IF-2B-related"/>
</dbReference>
<dbReference type="AlphaFoldDB" id="A0A447IU58"/>
<dbReference type="Pfam" id="PF01008">
    <property type="entry name" value="IF-2B"/>
    <property type="match status" value="1"/>
</dbReference>
<organism evidence="2">
    <name type="scientific">uncultured Candidatus Woesearchaeota archaeon</name>
    <dbReference type="NCBI Taxonomy" id="2014372"/>
    <lineage>
        <taxon>Archaea</taxon>
        <taxon>Candidatus Woesearchaeota</taxon>
        <taxon>environmental samples</taxon>
    </lineage>
</organism>
<name>A0A447IU58_9ARCH</name>
<dbReference type="InterPro" id="IPR042529">
    <property type="entry name" value="IF_2B-like_C"/>
</dbReference>
<accession>A0A447IU58</accession>
<proteinExistence type="inferred from homology"/>
<dbReference type="PANTHER" id="PTHR43475">
    <property type="entry name" value="METHYLTHIORIBOSE-1-PHOSPHATE ISOMERASE"/>
    <property type="match status" value="1"/>
</dbReference>
<evidence type="ECO:0000313" key="2">
    <source>
        <dbReference type="EMBL" id="VDS11058.1"/>
    </source>
</evidence>
<dbReference type="SUPFAM" id="SSF100950">
    <property type="entry name" value="NagB/RpiA/CoA transferase-like"/>
    <property type="match status" value="1"/>
</dbReference>
<dbReference type="GO" id="GO:0046523">
    <property type="term" value="F:S-methyl-5-thioribose-1-phosphate isomerase activity"/>
    <property type="evidence" value="ECO:0007669"/>
    <property type="project" value="TreeGrafter"/>
</dbReference>
<gene>
    <name evidence="2" type="primary">e2b2</name>
</gene>
<reference evidence="2" key="1">
    <citation type="submission" date="2018-12" db="EMBL/GenBank/DDBJ databases">
        <authorList>
            <person name="Jaffe A."/>
        </authorList>
    </citation>
    <scope>NUCLEOTIDE SEQUENCE</scope>
</reference>
<dbReference type="Gene3D" id="3.40.50.10470">
    <property type="entry name" value="Translation initiation factor eif-2b, domain 2"/>
    <property type="match status" value="1"/>
</dbReference>
<evidence type="ECO:0000256" key="1">
    <source>
        <dbReference type="RuleBase" id="RU003814"/>
    </source>
</evidence>
<protein>
    <submittedName>
        <fullName evidence="2">R15P Isomerase</fullName>
    </submittedName>
</protein>
<dbReference type="EMBL" id="LR131670">
    <property type="protein sequence ID" value="VDS11058.1"/>
    <property type="molecule type" value="Genomic_DNA"/>
</dbReference>
<dbReference type="InterPro" id="IPR037171">
    <property type="entry name" value="NagB/RpiA_transferase-like"/>
</dbReference>
<keyword evidence="2" id="KW-0413">Isomerase</keyword>
<sequence length="276" mass="31306">MNFEKICKNIKELKIQGAENVARHGIKAFMMRHDRNSAKRLLSLRATEPLLKNAIKFSRKDPRGLGKVALRHFDEAQLKIAKIGSGLIRNNSVVYTHCHSSSVVDVLKEAKKTKKFIVCNTETRPRYQGRMTATELAKAGIKVRHFVDSGAGYALREADMMVIGADSITNKHVINKIGSGIFAKIARSYGVPVYVCADSWKYDDVETKIEERHGKEIWNTKINKIKVKNYAFEAIDMENITKIISEIGIYSPREFIKQVKVHYPWIQGEVMGGLDR</sequence>